<keyword evidence="7" id="KW-0547">Nucleotide-binding</keyword>
<keyword evidence="4" id="KW-0723">Serine/threonine-protein kinase</keyword>
<evidence type="ECO:0000313" key="18">
    <source>
        <dbReference type="Proteomes" id="UP000019335"/>
    </source>
</evidence>
<dbReference type="InterPro" id="IPR011009">
    <property type="entry name" value="Kinase-like_dom_sf"/>
</dbReference>
<evidence type="ECO:0000256" key="8">
    <source>
        <dbReference type="ARBA" id="ARBA00022777"/>
    </source>
</evidence>
<dbReference type="GO" id="GO:0005829">
    <property type="term" value="C:cytosol"/>
    <property type="evidence" value="ECO:0007669"/>
    <property type="project" value="TreeGrafter"/>
</dbReference>
<feature type="region of interest" description="Disordered" evidence="15">
    <location>
        <begin position="298"/>
        <end position="338"/>
    </location>
</feature>
<evidence type="ECO:0000256" key="5">
    <source>
        <dbReference type="ARBA" id="ARBA00022679"/>
    </source>
</evidence>
<feature type="compositionally biased region" description="Basic residues" evidence="15">
    <location>
        <begin position="328"/>
        <end position="338"/>
    </location>
</feature>
<dbReference type="FunFam" id="1.10.10.10:FF:000053">
    <property type="entry name" value="Serine/threonine-protein kinase RIO2"/>
    <property type="match status" value="1"/>
</dbReference>
<dbReference type="PANTHER" id="PTHR45852:SF1">
    <property type="entry name" value="SERINE_THREONINE-PROTEIN KINASE RIO2"/>
    <property type="match status" value="1"/>
</dbReference>
<evidence type="ECO:0000256" key="6">
    <source>
        <dbReference type="ARBA" id="ARBA00022723"/>
    </source>
</evidence>
<comment type="cofactor">
    <cofactor evidence="1">
        <name>Mg(2+)</name>
        <dbReference type="ChEBI" id="CHEBI:18420"/>
    </cofactor>
</comment>
<evidence type="ECO:0000256" key="10">
    <source>
        <dbReference type="ARBA" id="ARBA00022842"/>
    </source>
</evidence>
<dbReference type="AlphaFoldDB" id="W7T6A6"/>
<evidence type="ECO:0000256" key="9">
    <source>
        <dbReference type="ARBA" id="ARBA00022840"/>
    </source>
</evidence>
<dbReference type="Proteomes" id="UP000019335">
    <property type="component" value="Unassembled WGS sequence"/>
</dbReference>
<evidence type="ECO:0000256" key="11">
    <source>
        <dbReference type="ARBA" id="ARBA00047899"/>
    </source>
</evidence>
<keyword evidence="8 17" id="KW-0418">Kinase</keyword>
<evidence type="ECO:0000259" key="16">
    <source>
        <dbReference type="SMART" id="SM00090"/>
    </source>
</evidence>
<dbReference type="EC" id="2.7.11.1" evidence="3"/>
<evidence type="ECO:0000256" key="13">
    <source>
        <dbReference type="ARBA" id="ARBA00068353"/>
    </source>
</evidence>
<evidence type="ECO:0000256" key="1">
    <source>
        <dbReference type="ARBA" id="ARBA00001946"/>
    </source>
</evidence>
<evidence type="ECO:0000256" key="7">
    <source>
        <dbReference type="ARBA" id="ARBA00022741"/>
    </source>
</evidence>
<dbReference type="Pfam" id="PF09202">
    <property type="entry name" value="Rio2_N"/>
    <property type="match status" value="1"/>
</dbReference>
<dbReference type="SMART" id="SM00090">
    <property type="entry name" value="RIO"/>
    <property type="match status" value="1"/>
</dbReference>
<comment type="catalytic activity">
    <reaction evidence="11">
        <text>L-threonyl-[protein] + ATP = O-phospho-L-threonyl-[protein] + ADP + H(+)</text>
        <dbReference type="Rhea" id="RHEA:46608"/>
        <dbReference type="Rhea" id="RHEA-COMP:11060"/>
        <dbReference type="Rhea" id="RHEA-COMP:11605"/>
        <dbReference type="ChEBI" id="CHEBI:15378"/>
        <dbReference type="ChEBI" id="CHEBI:30013"/>
        <dbReference type="ChEBI" id="CHEBI:30616"/>
        <dbReference type="ChEBI" id="CHEBI:61977"/>
        <dbReference type="ChEBI" id="CHEBI:456216"/>
        <dbReference type="EC" id="2.7.11.1"/>
    </reaction>
</comment>
<reference evidence="17 18" key="1">
    <citation type="journal article" date="2014" name="Mol. Plant">
        <title>Chromosome Scale Genome Assembly and Transcriptome Profiling of Nannochloropsis gaditana in Nitrogen Depletion.</title>
        <authorList>
            <person name="Corteggiani Carpinelli E."/>
            <person name="Telatin A."/>
            <person name="Vitulo N."/>
            <person name="Forcato C."/>
            <person name="D'Angelo M."/>
            <person name="Schiavon R."/>
            <person name="Vezzi A."/>
            <person name="Giacometti G.M."/>
            <person name="Morosinotto T."/>
            <person name="Valle G."/>
        </authorList>
    </citation>
    <scope>NUCLEOTIDE SEQUENCE [LARGE SCALE GENOMIC DNA]</scope>
    <source>
        <strain evidence="17 18">B-31</strain>
    </source>
</reference>
<comment type="similarity">
    <text evidence="2">Belongs to the protein kinase superfamily. RIO-type Ser/Thr kinase family.</text>
</comment>
<evidence type="ECO:0000256" key="4">
    <source>
        <dbReference type="ARBA" id="ARBA00022527"/>
    </source>
</evidence>
<evidence type="ECO:0000256" key="14">
    <source>
        <dbReference type="ARBA" id="ARBA00068837"/>
    </source>
</evidence>
<feature type="compositionally biased region" description="Basic and acidic residues" evidence="15">
    <location>
        <begin position="298"/>
        <end position="327"/>
    </location>
</feature>
<dbReference type="FunFam" id="3.30.200.20:FF:000052">
    <property type="entry name" value="Serine/threonine-protein kinase RIO2"/>
    <property type="match status" value="1"/>
</dbReference>
<accession>W7T6A6</accession>
<dbReference type="SUPFAM" id="SSF46785">
    <property type="entry name" value="Winged helix' DNA-binding domain"/>
    <property type="match status" value="1"/>
</dbReference>
<dbReference type="GO" id="GO:0030490">
    <property type="term" value="P:maturation of SSU-rRNA"/>
    <property type="evidence" value="ECO:0007669"/>
    <property type="project" value="TreeGrafter"/>
</dbReference>
<evidence type="ECO:0000256" key="12">
    <source>
        <dbReference type="ARBA" id="ARBA00048679"/>
    </source>
</evidence>
<dbReference type="CDD" id="cd05144">
    <property type="entry name" value="RIO2_C"/>
    <property type="match status" value="1"/>
</dbReference>
<sequence>MKLDVTCMRYMSKDDFRVLTAVEMGMKNHDVVPVELLIKIAKLRHGGVQKFLSTLLRFKLVYHDKTTYDGYRLTFGGYDILALKTLLARGHISGVGQKVGVGKESDIYVAQTEEGEEVILKFHRLGRVSFRAVKNKRDYLQHRKSASWLYMSRLAALREYAFMKALHSNGFPTPTPIDQNRHVVLMSRVKGFPMFQVKQGNMAEPERIFPVCMDLIVRMARRGLVHCDFNEFNLMVDEAGAVTLIDFPQMISTSHANAREMFERDVQCVVKFFAMKMHYVPGEDEVPDFEMVLREARAARAGRRREEEGREGGKEGEEDREWGEAGRRGGRKRGGRGR</sequence>
<keyword evidence="9" id="KW-0067">ATP-binding</keyword>
<dbReference type="GO" id="GO:0005524">
    <property type="term" value="F:ATP binding"/>
    <property type="evidence" value="ECO:0007669"/>
    <property type="project" value="UniProtKB-KW"/>
</dbReference>
<keyword evidence="5" id="KW-0808">Transferase</keyword>
<dbReference type="PANTHER" id="PTHR45852">
    <property type="entry name" value="SER/THR-PROTEIN KINASE RIO2"/>
    <property type="match status" value="1"/>
</dbReference>
<dbReference type="InterPro" id="IPR000687">
    <property type="entry name" value="RIO_kinase"/>
</dbReference>
<keyword evidence="10" id="KW-0460">Magnesium</keyword>
<name>W7T6A6_9STRA</name>
<organism evidence="17 18">
    <name type="scientific">Nannochloropsis gaditana</name>
    <dbReference type="NCBI Taxonomy" id="72520"/>
    <lineage>
        <taxon>Eukaryota</taxon>
        <taxon>Sar</taxon>
        <taxon>Stramenopiles</taxon>
        <taxon>Ochrophyta</taxon>
        <taxon>Eustigmatophyceae</taxon>
        <taxon>Eustigmatales</taxon>
        <taxon>Monodopsidaceae</taxon>
        <taxon>Nannochloropsis</taxon>
    </lineage>
</organism>
<dbReference type="Gene3D" id="1.10.10.10">
    <property type="entry name" value="Winged helix-like DNA-binding domain superfamily/Winged helix DNA-binding domain"/>
    <property type="match status" value="1"/>
</dbReference>
<dbReference type="InterPro" id="IPR036388">
    <property type="entry name" value="WH-like_DNA-bd_sf"/>
</dbReference>
<dbReference type="InterPro" id="IPR036390">
    <property type="entry name" value="WH_DNA-bd_sf"/>
</dbReference>
<dbReference type="InterPro" id="IPR030484">
    <property type="entry name" value="Rio2"/>
</dbReference>
<dbReference type="GO" id="GO:0030688">
    <property type="term" value="C:preribosome, small subunit precursor"/>
    <property type="evidence" value="ECO:0007669"/>
    <property type="project" value="TreeGrafter"/>
</dbReference>
<keyword evidence="18" id="KW-1185">Reference proteome</keyword>
<dbReference type="SUPFAM" id="SSF56112">
    <property type="entry name" value="Protein kinase-like (PK-like)"/>
    <property type="match status" value="1"/>
</dbReference>
<keyword evidence="6" id="KW-0479">Metal-binding</keyword>
<dbReference type="EMBL" id="AZIL01002282">
    <property type="protein sequence ID" value="EWM22057.1"/>
    <property type="molecule type" value="Genomic_DNA"/>
</dbReference>
<comment type="caution">
    <text evidence="17">The sequence shown here is derived from an EMBL/GenBank/DDBJ whole genome shotgun (WGS) entry which is preliminary data.</text>
</comment>
<comment type="catalytic activity">
    <reaction evidence="12">
        <text>L-seryl-[protein] + ATP = O-phospho-L-seryl-[protein] + ADP + H(+)</text>
        <dbReference type="Rhea" id="RHEA:17989"/>
        <dbReference type="Rhea" id="RHEA-COMP:9863"/>
        <dbReference type="Rhea" id="RHEA-COMP:11604"/>
        <dbReference type="ChEBI" id="CHEBI:15378"/>
        <dbReference type="ChEBI" id="CHEBI:29999"/>
        <dbReference type="ChEBI" id="CHEBI:30616"/>
        <dbReference type="ChEBI" id="CHEBI:83421"/>
        <dbReference type="ChEBI" id="CHEBI:456216"/>
        <dbReference type="EC" id="2.7.11.1"/>
    </reaction>
</comment>
<dbReference type="Gene3D" id="3.30.200.20">
    <property type="entry name" value="Phosphorylase Kinase, domain 1"/>
    <property type="match status" value="1"/>
</dbReference>
<dbReference type="OrthoDB" id="10258631at2759"/>
<dbReference type="InterPro" id="IPR018934">
    <property type="entry name" value="RIO_dom"/>
</dbReference>
<dbReference type="Gene3D" id="1.10.510.10">
    <property type="entry name" value="Transferase(Phosphotransferase) domain 1"/>
    <property type="match status" value="1"/>
</dbReference>
<protein>
    <recommendedName>
        <fullName evidence="13">Serine/threonine-protein kinase RIO2</fullName>
        <ecNumber evidence="3">2.7.11.1</ecNumber>
    </recommendedName>
    <alternativeName>
        <fullName evidence="14">Serine/threonine-protein kinase rio2</fullName>
    </alternativeName>
</protein>
<evidence type="ECO:0000313" key="17">
    <source>
        <dbReference type="EMBL" id="EWM22057.1"/>
    </source>
</evidence>
<evidence type="ECO:0000256" key="2">
    <source>
        <dbReference type="ARBA" id="ARBA00009196"/>
    </source>
</evidence>
<evidence type="ECO:0000256" key="15">
    <source>
        <dbReference type="SAM" id="MobiDB-lite"/>
    </source>
</evidence>
<dbReference type="GO" id="GO:0046872">
    <property type="term" value="F:metal ion binding"/>
    <property type="evidence" value="ECO:0007669"/>
    <property type="project" value="UniProtKB-KW"/>
</dbReference>
<dbReference type="GO" id="GO:0004674">
    <property type="term" value="F:protein serine/threonine kinase activity"/>
    <property type="evidence" value="ECO:0007669"/>
    <property type="project" value="UniProtKB-KW"/>
</dbReference>
<proteinExistence type="inferred from homology"/>
<dbReference type="GO" id="GO:0005634">
    <property type="term" value="C:nucleus"/>
    <property type="evidence" value="ECO:0007669"/>
    <property type="project" value="TreeGrafter"/>
</dbReference>
<dbReference type="InterPro" id="IPR015285">
    <property type="entry name" value="RIO2_wHTH_N"/>
</dbReference>
<dbReference type="Pfam" id="PF01163">
    <property type="entry name" value="RIO1"/>
    <property type="match status" value="1"/>
</dbReference>
<evidence type="ECO:0000256" key="3">
    <source>
        <dbReference type="ARBA" id="ARBA00012513"/>
    </source>
</evidence>
<feature type="domain" description="RIO kinase" evidence="16">
    <location>
        <begin position="64"/>
        <end position="294"/>
    </location>
</feature>
<gene>
    <name evidence="17" type="ORF">Naga_100052g1</name>
</gene>